<dbReference type="GO" id="GO:0031146">
    <property type="term" value="P:SCF-dependent proteasomal ubiquitin-dependent protein catabolic process"/>
    <property type="evidence" value="ECO:0007669"/>
    <property type="project" value="UniProtKB-UniRule"/>
</dbReference>
<dbReference type="PANTHER" id="PTHR12874">
    <property type="entry name" value="F-BOX ONLY PROTEIN 48-RELATED"/>
    <property type="match status" value="1"/>
</dbReference>
<dbReference type="SUPFAM" id="SSF81383">
    <property type="entry name" value="F-box domain"/>
    <property type="match status" value="1"/>
</dbReference>
<evidence type="ECO:0000313" key="5">
    <source>
        <dbReference type="Proteomes" id="UP000237000"/>
    </source>
</evidence>
<comment type="caution">
    <text evidence="4">The sequence shown here is derived from an EMBL/GenBank/DDBJ whole genome shotgun (WGS) entry which is preliminary data.</text>
</comment>
<dbReference type="GO" id="GO:0005634">
    <property type="term" value="C:nucleus"/>
    <property type="evidence" value="ECO:0007669"/>
    <property type="project" value="UniProtKB-SubCell"/>
</dbReference>
<dbReference type="GO" id="GO:0019005">
    <property type="term" value="C:SCF ubiquitin ligase complex"/>
    <property type="evidence" value="ECO:0007669"/>
    <property type="project" value="UniProtKB-UniRule"/>
</dbReference>
<feature type="compositionally biased region" description="Polar residues" evidence="2">
    <location>
        <begin position="1"/>
        <end position="15"/>
    </location>
</feature>
<dbReference type="Gene3D" id="1.20.1280.50">
    <property type="match status" value="1"/>
</dbReference>
<comment type="subunit">
    <text evidence="1">Component of the SCF-type E3 ligase complex.</text>
</comment>
<dbReference type="GO" id="GO:0005737">
    <property type="term" value="C:cytoplasm"/>
    <property type="evidence" value="ECO:0007669"/>
    <property type="project" value="TreeGrafter"/>
</dbReference>
<organism evidence="4 5">
    <name type="scientific">Trema orientale</name>
    <name type="common">Charcoal tree</name>
    <name type="synonym">Celtis orientalis</name>
    <dbReference type="NCBI Taxonomy" id="63057"/>
    <lineage>
        <taxon>Eukaryota</taxon>
        <taxon>Viridiplantae</taxon>
        <taxon>Streptophyta</taxon>
        <taxon>Embryophyta</taxon>
        <taxon>Tracheophyta</taxon>
        <taxon>Spermatophyta</taxon>
        <taxon>Magnoliopsida</taxon>
        <taxon>eudicotyledons</taxon>
        <taxon>Gunneridae</taxon>
        <taxon>Pentapetalae</taxon>
        <taxon>rosids</taxon>
        <taxon>fabids</taxon>
        <taxon>Rosales</taxon>
        <taxon>Cannabaceae</taxon>
        <taxon>Trema</taxon>
    </lineage>
</organism>
<dbReference type="AlphaFoldDB" id="A0A2P5CU28"/>
<name>A0A2P5CU28_TREOI</name>
<keyword evidence="5" id="KW-1185">Reference proteome</keyword>
<dbReference type="GO" id="GO:0016567">
    <property type="term" value="P:protein ubiquitination"/>
    <property type="evidence" value="ECO:0007669"/>
    <property type="project" value="UniProtKB-UniRule"/>
</dbReference>
<dbReference type="Proteomes" id="UP000237000">
    <property type="component" value="Unassembled WGS sequence"/>
</dbReference>
<comment type="pathway">
    <text evidence="1">Protein modification; protein ubiquitination.</text>
</comment>
<reference evidence="5" key="1">
    <citation type="submission" date="2016-06" db="EMBL/GenBank/DDBJ databases">
        <title>Parallel loss of symbiosis genes in relatives of nitrogen-fixing non-legume Parasponia.</title>
        <authorList>
            <person name="Van Velzen R."/>
            <person name="Holmer R."/>
            <person name="Bu F."/>
            <person name="Rutten L."/>
            <person name="Van Zeijl A."/>
            <person name="Liu W."/>
            <person name="Santuari L."/>
            <person name="Cao Q."/>
            <person name="Sharma T."/>
            <person name="Shen D."/>
            <person name="Roswanjaya Y."/>
            <person name="Wardhani T."/>
            <person name="Kalhor M.S."/>
            <person name="Jansen J."/>
            <person name="Van den Hoogen J."/>
            <person name="Gungor B."/>
            <person name="Hartog M."/>
            <person name="Hontelez J."/>
            <person name="Verver J."/>
            <person name="Yang W.-C."/>
            <person name="Schijlen E."/>
            <person name="Repin R."/>
            <person name="Schilthuizen M."/>
            <person name="Schranz E."/>
            <person name="Heidstra R."/>
            <person name="Miyata K."/>
            <person name="Fedorova E."/>
            <person name="Kohlen W."/>
            <person name="Bisseling T."/>
            <person name="Smit S."/>
            <person name="Geurts R."/>
        </authorList>
    </citation>
    <scope>NUCLEOTIDE SEQUENCE [LARGE SCALE GENOMIC DNA]</scope>
    <source>
        <strain evidence="5">cv. RG33-2</strain>
    </source>
</reference>
<evidence type="ECO:0000313" key="4">
    <source>
        <dbReference type="EMBL" id="PON64552.1"/>
    </source>
</evidence>
<gene>
    <name evidence="4" type="ORF">TorRG33x02_273000</name>
</gene>
<keyword evidence="1" id="KW-0833">Ubl conjugation pathway</keyword>
<dbReference type="InterPro" id="IPR001810">
    <property type="entry name" value="F-box_dom"/>
</dbReference>
<dbReference type="EMBL" id="JXTC01000327">
    <property type="protein sequence ID" value="PON64552.1"/>
    <property type="molecule type" value="Genomic_DNA"/>
</dbReference>
<dbReference type="PANTHER" id="PTHR12874:SF16">
    <property type="entry name" value="OS01G0800800 PROTEIN"/>
    <property type="match status" value="1"/>
</dbReference>
<comment type="subcellular location">
    <subcellularLocation>
        <location evidence="1">Nucleus</location>
    </subcellularLocation>
</comment>
<evidence type="ECO:0000259" key="3">
    <source>
        <dbReference type="Pfam" id="PF12937"/>
    </source>
</evidence>
<proteinExistence type="predicted"/>
<sequence>MAKTLSQSDQTEEQQSPPPPPPWEVLVLVSQYLEPKTLAMASCVCKSWSVSMSSDHLWEPISRAHYPSLSNLRDLTAVPYCRLYAVAHAAALRRRQPPSKPRLSLDELVFAVTVSAKKTNSSSLVDIATAVSKPVRDLGAGVDPTGVFKFDVEVNGEKSTVAAAAEVVEEVKVTWNVALKGWSRVFTMMDCEGKLRFSAGAEGWFSAELPAAECCSGAGSGIVADLKVGFGRESVEKVSVGIMSVVNWRYVTVEDGLRYLQHFIVPL</sequence>
<feature type="region of interest" description="Disordered" evidence="2">
    <location>
        <begin position="1"/>
        <end position="22"/>
    </location>
</feature>
<keyword evidence="1" id="KW-0539">Nucleus</keyword>
<protein>
    <recommendedName>
        <fullName evidence="1">F-box protein</fullName>
    </recommendedName>
</protein>
<dbReference type="Pfam" id="PF12937">
    <property type="entry name" value="F-box-like"/>
    <property type="match status" value="1"/>
</dbReference>
<evidence type="ECO:0000256" key="1">
    <source>
        <dbReference type="RuleBase" id="RU369085"/>
    </source>
</evidence>
<dbReference type="InParanoid" id="A0A2P5CU28"/>
<dbReference type="OrthoDB" id="1905685at2759"/>
<dbReference type="GO" id="GO:0009740">
    <property type="term" value="P:gibberellic acid mediated signaling pathway"/>
    <property type="evidence" value="ECO:0007669"/>
    <property type="project" value="TreeGrafter"/>
</dbReference>
<accession>A0A2P5CU28</accession>
<dbReference type="InterPro" id="IPR036047">
    <property type="entry name" value="F-box-like_dom_sf"/>
</dbReference>
<evidence type="ECO:0000256" key="2">
    <source>
        <dbReference type="SAM" id="MobiDB-lite"/>
    </source>
</evidence>
<feature type="domain" description="F-box" evidence="3">
    <location>
        <begin position="22"/>
        <end position="61"/>
    </location>
</feature>
<comment type="function">
    <text evidence="1">Acts as a component of a SCF E3 ubiquitin ligase complexes.</text>
</comment>